<dbReference type="Proteomes" id="UP000487350">
    <property type="component" value="Unassembled WGS sequence"/>
</dbReference>
<dbReference type="GO" id="GO:0005975">
    <property type="term" value="P:carbohydrate metabolic process"/>
    <property type="evidence" value="ECO:0007669"/>
    <property type="project" value="InterPro"/>
</dbReference>
<dbReference type="RefSeq" id="WP_323740977.1">
    <property type="nucleotide sequence ID" value="NZ_WJBU01000016.1"/>
</dbReference>
<sequence>MRRAGPLSKGAGLCHGTAGNGYALLKLWTRTGDAIWLARARAFAMHAIEQVEAERIKHGQGWHTLWTGDLGVAMFLASCVAGDSEFGTLDVF</sequence>
<evidence type="ECO:0000313" key="3">
    <source>
        <dbReference type="Proteomes" id="UP000487350"/>
    </source>
</evidence>
<dbReference type="GO" id="GO:0046872">
    <property type="term" value="F:metal ion binding"/>
    <property type="evidence" value="ECO:0007669"/>
    <property type="project" value="UniProtKB-KW"/>
</dbReference>
<evidence type="ECO:0000313" key="2">
    <source>
        <dbReference type="EMBL" id="MRD48805.1"/>
    </source>
</evidence>
<accession>A0A844AWQ3</accession>
<dbReference type="Pfam" id="PF05147">
    <property type="entry name" value="LANC_like"/>
    <property type="match status" value="1"/>
</dbReference>
<protein>
    <recommendedName>
        <fullName evidence="4">Lanthionine synthetase C-like protein</fullName>
    </recommendedName>
</protein>
<dbReference type="AlphaFoldDB" id="A0A844AWQ3"/>
<dbReference type="InterPro" id="IPR007822">
    <property type="entry name" value="LANC-like"/>
</dbReference>
<proteinExistence type="predicted"/>
<reference evidence="2 3" key="1">
    <citation type="submission" date="2019-11" db="EMBL/GenBank/DDBJ databases">
        <title>Caenimonas koreensis gen. nov., sp. nov., isolated from activated sludge.</title>
        <authorList>
            <person name="Seung H.R."/>
        </authorList>
    </citation>
    <scope>NUCLEOTIDE SEQUENCE [LARGE SCALE GENOMIC DNA]</scope>
    <source>
        <strain evidence="2 3">EMB320</strain>
    </source>
</reference>
<dbReference type="GO" id="GO:0031179">
    <property type="term" value="P:peptide modification"/>
    <property type="evidence" value="ECO:0007669"/>
    <property type="project" value="InterPro"/>
</dbReference>
<keyword evidence="1" id="KW-0862">Zinc</keyword>
<keyword evidence="3" id="KW-1185">Reference proteome</keyword>
<keyword evidence="1" id="KW-0479">Metal-binding</keyword>
<evidence type="ECO:0008006" key="4">
    <source>
        <dbReference type="Google" id="ProtNLM"/>
    </source>
</evidence>
<name>A0A844AWQ3_9BURK</name>
<dbReference type="SUPFAM" id="SSF158745">
    <property type="entry name" value="LanC-like"/>
    <property type="match status" value="1"/>
</dbReference>
<dbReference type="InterPro" id="IPR012341">
    <property type="entry name" value="6hp_glycosidase-like_sf"/>
</dbReference>
<dbReference type="GO" id="GO:0005886">
    <property type="term" value="C:plasma membrane"/>
    <property type="evidence" value="ECO:0007669"/>
    <property type="project" value="TreeGrafter"/>
</dbReference>
<dbReference type="Gene3D" id="1.50.10.10">
    <property type="match status" value="1"/>
</dbReference>
<organism evidence="2 3">
    <name type="scientific">Caenimonas koreensis DSM 17982</name>
    <dbReference type="NCBI Taxonomy" id="1121255"/>
    <lineage>
        <taxon>Bacteria</taxon>
        <taxon>Pseudomonadati</taxon>
        <taxon>Pseudomonadota</taxon>
        <taxon>Betaproteobacteria</taxon>
        <taxon>Burkholderiales</taxon>
        <taxon>Comamonadaceae</taxon>
        <taxon>Caenimonas</taxon>
    </lineage>
</organism>
<gene>
    <name evidence="2" type="ORF">GHT07_16075</name>
</gene>
<dbReference type="EMBL" id="WJBU01000016">
    <property type="protein sequence ID" value="MRD48805.1"/>
    <property type="molecule type" value="Genomic_DNA"/>
</dbReference>
<feature type="binding site" evidence="1">
    <location>
        <position position="14"/>
    </location>
    <ligand>
        <name>Zn(2+)</name>
        <dbReference type="ChEBI" id="CHEBI:29105"/>
    </ligand>
</feature>
<evidence type="ECO:0000256" key="1">
    <source>
        <dbReference type="PIRSR" id="PIRSR607822-1"/>
    </source>
</evidence>
<dbReference type="PANTHER" id="PTHR12736">
    <property type="entry name" value="LANC-LIKE PROTEIN"/>
    <property type="match status" value="1"/>
</dbReference>
<dbReference type="PANTHER" id="PTHR12736:SF7">
    <property type="entry name" value="LANC-LIKE PROTEIN 3"/>
    <property type="match status" value="1"/>
</dbReference>
<feature type="binding site" evidence="1">
    <location>
        <position position="15"/>
    </location>
    <ligand>
        <name>Zn(2+)</name>
        <dbReference type="ChEBI" id="CHEBI:29105"/>
    </ligand>
</feature>
<comment type="caution">
    <text evidence="2">The sequence shown here is derived from an EMBL/GenBank/DDBJ whole genome shotgun (WGS) entry which is preliminary data.</text>
</comment>